<dbReference type="EMBL" id="MHJJ01000011">
    <property type="protein sequence ID" value="OGY65358.1"/>
    <property type="molecule type" value="Genomic_DNA"/>
</dbReference>
<evidence type="ECO:0000256" key="5">
    <source>
        <dbReference type="ARBA" id="ARBA00048128"/>
    </source>
</evidence>
<evidence type="ECO:0000256" key="4">
    <source>
        <dbReference type="ARBA" id="ARBA00022695"/>
    </source>
</evidence>
<evidence type="ECO:0000256" key="2">
    <source>
        <dbReference type="ARBA" id="ARBA00012415"/>
    </source>
</evidence>
<dbReference type="AlphaFoldDB" id="A0A1G1ZL41"/>
<name>A0A1G1ZL41_9BACT</name>
<comment type="caution">
    <text evidence="7">The sequence shown here is derived from an EMBL/GenBank/DDBJ whole genome shotgun (WGS) entry which is preliminary data.</text>
</comment>
<dbReference type="Pfam" id="PF00483">
    <property type="entry name" value="NTP_transferase"/>
    <property type="match status" value="1"/>
</dbReference>
<evidence type="ECO:0000313" key="7">
    <source>
        <dbReference type="EMBL" id="OGY65358.1"/>
    </source>
</evidence>
<accession>A0A1G1ZL41</accession>
<evidence type="ECO:0000256" key="3">
    <source>
        <dbReference type="ARBA" id="ARBA00022679"/>
    </source>
</evidence>
<reference evidence="7 8" key="1">
    <citation type="journal article" date="2016" name="Nat. Commun.">
        <title>Thousands of microbial genomes shed light on interconnected biogeochemical processes in an aquifer system.</title>
        <authorList>
            <person name="Anantharaman K."/>
            <person name="Brown C.T."/>
            <person name="Hug L.A."/>
            <person name="Sharon I."/>
            <person name="Castelle C.J."/>
            <person name="Probst A.J."/>
            <person name="Thomas B.C."/>
            <person name="Singh A."/>
            <person name="Wilkins M.J."/>
            <person name="Karaoz U."/>
            <person name="Brodie E.L."/>
            <person name="Williams K.H."/>
            <person name="Hubbard S.S."/>
            <person name="Banfield J.F."/>
        </authorList>
    </citation>
    <scope>NUCLEOTIDE SEQUENCE [LARGE SCALE GENOMIC DNA]</scope>
</reference>
<proteinExistence type="inferred from homology"/>
<dbReference type="STRING" id="1798407.A3A16_02835"/>
<dbReference type="EC" id="2.7.7.9" evidence="2"/>
<comment type="similarity">
    <text evidence="1">Belongs to the UDPGP type 2 family.</text>
</comment>
<dbReference type="Proteomes" id="UP000177942">
    <property type="component" value="Unassembled WGS sequence"/>
</dbReference>
<dbReference type="InterPro" id="IPR029044">
    <property type="entry name" value="Nucleotide-diphossugar_trans"/>
</dbReference>
<gene>
    <name evidence="7" type="ORF">A3A16_02835</name>
</gene>
<dbReference type="Gene3D" id="3.90.550.10">
    <property type="entry name" value="Spore Coat Polysaccharide Biosynthesis Protein SpsA, Chain A"/>
    <property type="match status" value="1"/>
</dbReference>
<keyword evidence="3" id="KW-0808">Transferase</keyword>
<feature type="domain" description="Nucleotidyl transferase" evidence="6">
    <location>
        <begin position="12"/>
        <end position="255"/>
    </location>
</feature>
<evidence type="ECO:0000256" key="1">
    <source>
        <dbReference type="ARBA" id="ARBA00006890"/>
    </source>
</evidence>
<dbReference type="SUPFAM" id="SSF53448">
    <property type="entry name" value="Nucleotide-diphospho-sugar transferases"/>
    <property type="match status" value="1"/>
</dbReference>
<evidence type="ECO:0000313" key="8">
    <source>
        <dbReference type="Proteomes" id="UP000177942"/>
    </source>
</evidence>
<protein>
    <recommendedName>
        <fullName evidence="2">UTP--glucose-1-phosphate uridylyltransferase</fullName>
        <ecNumber evidence="2">2.7.7.9</ecNumber>
    </recommendedName>
</protein>
<dbReference type="InterPro" id="IPR005771">
    <property type="entry name" value="GalU_uridylyltTrfase_bac/arc"/>
</dbReference>
<comment type="catalytic activity">
    <reaction evidence="5">
        <text>alpha-D-glucose 1-phosphate + UTP + H(+) = UDP-alpha-D-glucose + diphosphate</text>
        <dbReference type="Rhea" id="RHEA:19889"/>
        <dbReference type="ChEBI" id="CHEBI:15378"/>
        <dbReference type="ChEBI" id="CHEBI:33019"/>
        <dbReference type="ChEBI" id="CHEBI:46398"/>
        <dbReference type="ChEBI" id="CHEBI:58601"/>
        <dbReference type="ChEBI" id="CHEBI:58885"/>
        <dbReference type="EC" id="2.7.7.9"/>
    </reaction>
</comment>
<dbReference type="InterPro" id="IPR005835">
    <property type="entry name" value="NTP_transferase_dom"/>
</dbReference>
<organism evidence="7 8">
    <name type="scientific">Candidatus Harrisonbacteria bacterium RIFCSPLOWO2_01_FULL_44_18</name>
    <dbReference type="NCBI Taxonomy" id="1798407"/>
    <lineage>
        <taxon>Bacteria</taxon>
        <taxon>Candidatus Harrisoniibacteriota</taxon>
    </lineage>
</organism>
<dbReference type="GO" id="GO:0006011">
    <property type="term" value="P:UDP-alpha-D-glucose metabolic process"/>
    <property type="evidence" value="ECO:0007669"/>
    <property type="project" value="InterPro"/>
</dbReference>
<keyword evidence="4" id="KW-0548">Nucleotidyltransferase</keyword>
<dbReference type="PANTHER" id="PTHR43197">
    <property type="entry name" value="UTP--GLUCOSE-1-PHOSPHATE URIDYLYLTRANSFERASE"/>
    <property type="match status" value="1"/>
</dbReference>
<evidence type="ECO:0000259" key="6">
    <source>
        <dbReference type="Pfam" id="PF00483"/>
    </source>
</evidence>
<dbReference type="PANTHER" id="PTHR43197:SF1">
    <property type="entry name" value="UTP--GLUCOSE-1-PHOSPHATE URIDYLYLTRANSFERASE"/>
    <property type="match status" value="1"/>
</dbReference>
<sequence length="280" mass="31988">MENSGVQIKKLIIPAAGAGTRLLPITRVTPKELLRLVDKPVSWYLVDEAYESGIRHIIFIINPWKKEIQKYFCDSSGESILKEFPGLKFSFIETNERFGDGHAIFLASRMINKKEAFAVTMGDLLSPSEKPFLKQLAKVFKKYQKPVISVEHVSRRHVDRYGIISPKSSIGRVFLIGDIVEKPPVQQAPSNLAMTGKYILTPEIFDYLDRLLKNRKKGQEIRLADALKEYSHERELLALECSGRHFDTGNKIGFLKTEVAFGLKHPEIRKEFKKFLKTVI</sequence>
<dbReference type="GO" id="GO:0003983">
    <property type="term" value="F:UTP:glucose-1-phosphate uridylyltransferase activity"/>
    <property type="evidence" value="ECO:0007669"/>
    <property type="project" value="UniProtKB-EC"/>
</dbReference>